<protein>
    <submittedName>
        <fullName evidence="1">Uncharacterized protein</fullName>
    </submittedName>
</protein>
<evidence type="ECO:0000313" key="2">
    <source>
        <dbReference type="Proteomes" id="UP001231616"/>
    </source>
</evidence>
<dbReference type="EMBL" id="JAUZVZ010000008">
    <property type="protein sequence ID" value="MDP4536005.1"/>
    <property type="molecule type" value="Genomic_DNA"/>
</dbReference>
<comment type="caution">
    <text evidence="1">The sequence shown here is derived from an EMBL/GenBank/DDBJ whole genome shotgun (WGS) entry which is preliminary data.</text>
</comment>
<gene>
    <name evidence="1" type="ORF">Q3O60_07385</name>
</gene>
<keyword evidence="2" id="KW-1185">Reference proteome</keyword>
<dbReference type="RefSeq" id="WP_305893267.1">
    <property type="nucleotide sequence ID" value="NZ_JAUZVZ010000008.1"/>
</dbReference>
<accession>A0ABT9GZ90</accession>
<sequence length="275" mass="31804">MQLVKHLWQGFSGGPDFNRLQKLSFQLEEFQLDLSLPYSNIAADEPLRMVNLPFRVNGWFEQHAKQDMHNFQVHIHTEGWCYLAPVLRGENSEYGVLWLQLALKKSPDTINALNRQQLADYVIAHYDAHYNADTIGPDGNCQGLGWNTRQRLKLMQEAEAAAARGSIGRLEKLEEHYLQQIERFGYPGLQPAKVISMHGFEWVFYQERKGEQATHTDVYCLPLDKHYYLTISFQHRVDQSDENAWQKHAHKAEQNIMNALKVSVVTKHQPPLLPA</sequence>
<reference evidence="1 2" key="1">
    <citation type="submission" date="2023-08" db="EMBL/GenBank/DDBJ databases">
        <authorList>
            <person name="Joshi A."/>
            <person name="Thite S."/>
        </authorList>
    </citation>
    <scope>NUCLEOTIDE SEQUENCE [LARGE SCALE GENOMIC DNA]</scope>
    <source>
        <strain evidence="1 2">AC40</strain>
    </source>
</reference>
<proteinExistence type="predicted"/>
<evidence type="ECO:0000313" key="1">
    <source>
        <dbReference type="EMBL" id="MDP4536005.1"/>
    </source>
</evidence>
<dbReference type="Proteomes" id="UP001231616">
    <property type="component" value="Unassembled WGS sequence"/>
</dbReference>
<organism evidence="1 2">
    <name type="scientific">Alkalimonas collagenimarina</name>
    <dbReference type="NCBI Taxonomy" id="400390"/>
    <lineage>
        <taxon>Bacteria</taxon>
        <taxon>Pseudomonadati</taxon>
        <taxon>Pseudomonadota</taxon>
        <taxon>Gammaproteobacteria</taxon>
        <taxon>Alkalimonas</taxon>
    </lineage>
</organism>
<name>A0ABT9GZ90_9GAMM</name>